<evidence type="ECO:0000256" key="8">
    <source>
        <dbReference type="ARBA" id="ARBA00035585"/>
    </source>
</evidence>
<feature type="transmembrane region" description="Helical" evidence="10">
    <location>
        <begin position="109"/>
        <end position="130"/>
    </location>
</feature>
<keyword evidence="5 10" id="KW-0472">Membrane</keyword>
<feature type="binding site" evidence="10">
    <location>
        <position position="90"/>
    </location>
    <ligand>
        <name>Na(+)</name>
        <dbReference type="ChEBI" id="CHEBI:29101"/>
        <note>structural</note>
    </ligand>
</feature>
<feature type="transmembrane region" description="Helical" evidence="10">
    <location>
        <begin position="43"/>
        <end position="67"/>
    </location>
</feature>
<evidence type="ECO:0000256" key="7">
    <source>
        <dbReference type="ARBA" id="ARBA00035120"/>
    </source>
</evidence>
<comment type="function">
    <text evidence="9 10">Fluoride-specific ion channel. Important for reducing fluoride concentration in the cell, thus reducing its toxicity.</text>
</comment>
<comment type="caution">
    <text evidence="11">The sequence shown here is derived from an EMBL/GenBank/DDBJ whole genome shotgun (WGS) entry which is preliminary data.</text>
</comment>
<dbReference type="RefSeq" id="WP_170196866.1">
    <property type="nucleotide sequence ID" value="NZ_JABBNB010000034.1"/>
</dbReference>
<evidence type="ECO:0000313" key="11">
    <source>
        <dbReference type="EMBL" id="NMO04365.1"/>
    </source>
</evidence>
<comment type="catalytic activity">
    <reaction evidence="8">
        <text>fluoride(in) = fluoride(out)</text>
        <dbReference type="Rhea" id="RHEA:76159"/>
        <dbReference type="ChEBI" id="CHEBI:17051"/>
    </reaction>
    <physiologicalReaction direction="left-to-right" evidence="8">
        <dbReference type="Rhea" id="RHEA:76160"/>
    </physiologicalReaction>
</comment>
<proteinExistence type="inferred from homology"/>
<dbReference type="GO" id="GO:0140114">
    <property type="term" value="P:cellular detoxification of fluoride"/>
    <property type="evidence" value="ECO:0007669"/>
    <property type="project" value="UniProtKB-UniRule"/>
</dbReference>
<sequence>MPSTRPLHRQPTALAAVFAGGVVGTAARYFLELAFPPAQGGWPWATFCINLGGAALLGLISAILVAGADDSPVRQRLRLFAATGCCGAFTTYSTFALEQTNLWRHGAPVVAVTYAAVSVAGGVLAAWAGFSLGNVVSAWSEQ</sequence>
<evidence type="ECO:0000256" key="5">
    <source>
        <dbReference type="ARBA" id="ARBA00023136"/>
    </source>
</evidence>
<dbReference type="PANTHER" id="PTHR28259:SF1">
    <property type="entry name" value="FLUORIDE EXPORT PROTEIN 1-RELATED"/>
    <property type="match status" value="1"/>
</dbReference>
<gene>
    <name evidence="10 11" type="primary">crcB</name>
    <name evidence="10" type="synonym">fluC</name>
    <name evidence="11" type="ORF">HH308_24400</name>
</gene>
<keyword evidence="10" id="KW-0813">Transport</keyword>
<dbReference type="PANTHER" id="PTHR28259">
    <property type="entry name" value="FLUORIDE EXPORT PROTEIN 1-RELATED"/>
    <property type="match status" value="1"/>
</dbReference>
<comment type="similarity">
    <text evidence="7 10">Belongs to the fluoride channel Fluc/FEX (TC 1.A.43) family.</text>
</comment>
<accession>A0A848L5R9</accession>
<keyword evidence="12" id="KW-1185">Reference proteome</keyword>
<keyword evidence="4 10" id="KW-1133">Transmembrane helix</keyword>
<evidence type="ECO:0000256" key="4">
    <source>
        <dbReference type="ARBA" id="ARBA00022989"/>
    </source>
</evidence>
<reference evidence="11 12" key="1">
    <citation type="submission" date="2020-04" db="EMBL/GenBank/DDBJ databases">
        <title>Gordonia sp. nov. TBRC 11910.</title>
        <authorList>
            <person name="Suriyachadkun C."/>
        </authorList>
    </citation>
    <scope>NUCLEOTIDE SEQUENCE [LARGE SCALE GENOMIC DNA]</scope>
    <source>
        <strain evidence="11 12">TBRC 11910</strain>
    </source>
</reference>
<dbReference type="InterPro" id="IPR003691">
    <property type="entry name" value="FluC"/>
</dbReference>
<keyword evidence="10" id="KW-0479">Metal-binding</keyword>
<dbReference type="Pfam" id="PF02537">
    <property type="entry name" value="CRCB"/>
    <property type="match status" value="1"/>
</dbReference>
<dbReference type="HAMAP" id="MF_00454">
    <property type="entry name" value="FluC"/>
    <property type="match status" value="1"/>
</dbReference>
<evidence type="ECO:0000256" key="2">
    <source>
        <dbReference type="ARBA" id="ARBA00022475"/>
    </source>
</evidence>
<evidence type="ECO:0000256" key="9">
    <source>
        <dbReference type="ARBA" id="ARBA00049940"/>
    </source>
</evidence>
<evidence type="ECO:0000256" key="1">
    <source>
        <dbReference type="ARBA" id="ARBA00004651"/>
    </source>
</evidence>
<dbReference type="GO" id="GO:0062054">
    <property type="term" value="F:fluoride channel activity"/>
    <property type="evidence" value="ECO:0007669"/>
    <property type="project" value="UniProtKB-UniRule"/>
</dbReference>
<evidence type="ECO:0000256" key="10">
    <source>
        <dbReference type="HAMAP-Rule" id="MF_00454"/>
    </source>
</evidence>
<dbReference type="Proteomes" id="UP000550729">
    <property type="component" value="Unassembled WGS sequence"/>
</dbReference>
<feature type="transmembrane region" description="Helical" evidence="10">
    <location>
        <begin position="79"/>
        <end position="97"/>
    </location>
</feature>
<comment type="activity regulation">
    <text evidence="10">Na(+) is not transported, but it plays an essential structural role and its presence is essential for fluoride channel function.</text>
</comment>
<dbReference type="NCBIfam" id="TIGR00494">
    <property type="entry name" value="crcB"/>
    <property type="match status" value="1"/>
</dbReference>
<protein>
    <recommendedName>
        <fullName evidence="10">Fluoride-specific ion channel FluC</fullName>
    </recommendedName>
</protein>
<dbReference type="AlphaFoldDB" id="A0A848L5R9"/>
<evidence type="ECO:0000313" key="12">
    <source>
        <dbReference type="Proteomes" id="UP000550729"/>
    </source>
</evidence>
<dbReference type="EMBL" id="JABBNB010000034">
    <property type="protein sequence ID" value="NMO04365.1"/>
    <property type="molecule type" value="Genomic_DNA"/>
</dbReference>
<name>A0A848L5R9_9ACTN</name>
<dbReference type="GO" id="GO:0005886">
    <property type="term" value="C:plasma membrane"/>
    <property type="evidence" value="ECO:0007669"/>
    <property type="project" value="UniProtKB-SubCell"/>
</dbReference>
<keyword evidence="3 10" id="KW-0812">Transmembrane</keyword>
<keyword evidence="6 10" id="KW-0407">Ion channel</keyword>
<feature type="binding site" evidence="10">
    <location>
        <position position="87"/>
    </location>
    <ligand>
        <name>Na(+)</name>
        <dbReference type="ChEBI" id="CHEBI:29101"/>
        <note>structural</note>
    </ligand>
</feature>
<keyword evidence="10" id="KW-0915">Sodium</keyword>
<keyword evidence="10" id="KW-0406">Ion transport</keyword>
<evidence type="ECO:0000256" key="6">
    <source>
        <dbReference type="ARBA" id="ARBA00023303"/>
    </source>
</evidence>
<comment type="subcellular location">
    <subcellularLocation>
        <location evidence="1 10">Cell membrane</location>
        <topology evidence="1 10">Multi-pass membrane protein</topology>
    </subcellularLocation>
</comment>
<dbReference type="GO" id="GO:0046872">
    <property type="term" value="F:metal ion binding"/>
    <property type="evidence" value="ECO:0007669"/>
    <property type="project" value="UniProtKB-KW"/>
</dbReference>
<keyword evidence="2 10" id="KW-1003">Cell membrane</keyword>
<evidence type="ECO:0000256" key="3">
    <source>
        <dbReference type="ARBA" id="ARBA00022692"/>
    </source>
</evidence>
<feature type="transmembrane region" description="Helical" evidence="10">
    <location>
        <begin position="12"/>
        <end position="31"/>
    </location>
</feature>
<organism evidence="11 12">
    <name type="scientific">Gordonia asplenii</name>
    <dbReference type="NCBI Taxonomy" id="2725283"/>
    <lineage>
        <taxon>Bacteria</taxon>
        <taxon>Bacillati</taxon>
        <taxon>Actinomycetota</taxon>
        <taxon>Actinomycetes</taxon>
        <taxon>Mycobacteriales</taxon>
        <taxon>Gordoniaceae</taxon>
        <taxon>Gordonia</taxon>
    </lineage>
</organism>